<feature type="domain" description="Pyruvate carboxyltransferase" evidence="7">
    <location>
        <begin position="7"/>
        <end position="274"/>
    </location>
</feature>
<reference evidence="8 9" key="1">
    <citation type="submission" date="2019-08" db="EMBL/GenBank/DDBJ databases">
        <title>Bioinformatics analysis of the strain L3 and L5.</title>
        <authorList>
            <person name="Li X."/>
        </authorList>
    </citation>
    <scope>NUCLEOTIDE SEQUENCE [LARGE SCALE GENOMIC DNA]</scope>
    <source>
        <strain evidence="8 9">L3</strain>
    </source>
</reference>
<keyword evidence="9" id="KW-1185">Reference proteome</keyword>
<feature type="compositionally biased region" description="Basic and acidic residues" evidence="6">
    <location>
        <begin position="301"/>
        <end position="318"/>
    </location>
</feature>
<dbReference type="GO" id="GO:0046951">
    <property type="term" value="P:ketone body biosynthetic process"/>
    <property type="evidence" value="ECO:0007669"/>
    <property type="project" value="TreeGrafter"/>
</dbReference>
<evidence type="ECO:0000256" key="5">
    <source>
        <dbReference type="ARBA" id="ARBA00023239"/>
    </source>
</evidence>
<dbReference type="GO" id="GO:0006552">
    <property type="term" value="P:L-leucine catabolic process"/>
    <property type="evidence" value="ECO:0007669"/>
    <property type="project" value="TreeGrafter"/>
</dbReference>
<dbReference type="InterPro" id="IPR043594">
    <property type="entry name" value="HMGL"/>
</dbReference>
<dbReference type="GO" id="GO:0046872">
    <property type="term" value="F:metal ion binding"/>
    <property type="evidence" value="ECO:0007669"/>
    <property type="project" value="UniProtKB-KW"/>
</dbReference>
<dbReference type="EMBL" id="VTPX01000005">
    <property type="protein sequence ID" value="KAA0018149.1"/>
    <property type="molecule type" value="Genomic_DNA"/>
</dbReference>
<evidence type="ECO:0000256" key="6">
    <source>
        <dbReference type="SAM" id="MobiDB-lite"/>
    </source>
</evidence>
<evidence type="ECO:0000256" key="1">
    <source>
        <dbReference type="ARBA" id="ARBA00005143"/>
    </source>
</evidence>
<dbReference type="RefSeq" id="WP_149435352.1">
    <property type="nucleotide sequence ID" value="NZ_VTPX01000005.1"/>
</dbReference>
<accession>A0A640WDV5</accession>
<dbReference type="Gene3D" id="3.20.20.70">
    <property type="entry name" value="Aldolase class I"/>
    <property type="match status" value="1"/>
</dbReference>
<dbReference type="InterPro" id="IPR000891">
    <property type="entry name" value="PYR_CT"/>
</dbReference>
<dbReference type="FunFam" id="3.20.20.70:FF:000201">
    <property type="entry name" value="Hydroxymethylglutaryl-CoA lyase"/>
    <property type="match status" value="1"/>
</dbReference>
<sequence length="318" mass="34468">MTTGEPVRLVEVAARDGLQNESEVLPVAMRVELLERLADTGFRHLEAGAFVSPRWVPQMQQTREVLGRLNRRPDITYSVLVPNSRGFESARAAGVDEVAVFTAASEAFAHHNINCSIAESLARFEPIMPLAAQAGIRVRGYISCVLGCPYAGDVDPRKVATIARQLFDMGCYEVSLGDTTGIGTPRRTRELIEACARQLPVGALAGHFHDTWGMAVANVQAALEAGVRVFDGSVSALGGCPYAPGATGNVATESLVRLLESQGFDTGIDLERLVDVAEWVDRKLSRRMPSPVARAIRANRGRGDHRGNQQEEGYDNEK</sequence>
<gene>
    <name evidence="8" type="ORF">F0A16_10480</name>
</gene>
<name>A0A640WDV5_9GAMM</name>
<feature type="region of interest" description="Disordered" evidence="6">
    <location>
        <begin position="291"/>
        <end position="318"/>
    </location>
</feature>
<dbReference type="AlphaFoldDB" id="A0A640WDV5"/>
<dbReference type="InterPro" id="IPR013785">
    <property type="entry name" value="Aldolase_TIM"/>
</dbReference>
<keyword evidence="4" id="KW-0479">Metal-binding</keyword>
<evidence type="ECO:0000256" key="3">
    <source>
        <dbReference type="ARBA" id="ARBA00012910"/>
    </source>
</evidence>
<dbReference type="PROSITE" id="PS50991">
    <property type="entry name" value="PYR_CT"/>
    <property type="match status" value="1"/>
</dbReference>
<evidence type="ECO:0000256" key="4">
    <source>
        <dbReference type="ARBA" id="ARBA00022723"/>
    </source>
</evidence>
<dbReference type="PANTHER" id="PTHR42738:SF7">
    <property type="entry name" value="HYDROXYMETHYLGLUTARYL-COA LYASE"/>
    <property type="match status" value="1"/>
</dbReference>
<dbReference type="GO" id="GO:0004419">
    <property type="term" value="F:hydroxymethylglutaryl-CoA lyase activity"/>
    <property type="evidence" value="ECO:0007669"/>
    <property type="project" value="UniProtKB-EC"/>
</dbReference>
<proteinExistence type="inferred from homology"/>
<evidence type="ECO:0000256" key="2">
    <source>
        <dbReference type="ARBA" id="ARBA00009405"/>
    </source>
</evidence>
<keyword evidence="5 8" id="KW-0456">Lyase</keyword>
<comment type="caution">
    <text evidence="8">The sequence shown here is derived from an EMBL/GenBank/DDBJ whole genome shotgun (WGS) entry which is preliminary data.</text>
</comment>
<evidence type="ECO:0000313" key="9">
    <source>
        <dbReference type="Proteomes" id="UP000466024"/>
    </source>
</evidence>
<evidence type="ECO:0000259" key="7">
    <source>
        <dbReference type="PROSITE" id="PS50991"/>
    </source>
</evidence>
<dbReference type="SUPFAM" id="SSF51569">
    <property type="entry name" value="Aldolase"/>
    <property type="match status" value="1"/>
</dbReference>
<dbReference type="CDD" id="cd07938">
    <property type="entry name" value="DRE_TIM_HMGL"/>
    <property type="match status" value="1"/>
</dbReference>
<dbReference type="PANTHER" id="PTHR42738">
    <property type="entry name" value="HYDROXYMETHYLGLUTARYL-COA LYASE"/>
    <property type="match status" value="1"/>
</dbReference>
<dbReference type="Proteomes" id="UP000466024">
    <property type="component" value="Unassembled WGS sequence"/>
</dbReference>
<comment type="pathway">
    <text evidence="1">Metabolic intermediate metabolism; (S)-3-hydroxy-3-methylglutaryl-CoA degradation; acetoacetate from (S)-3-hydroxy-3-methylglutaryl-CoA: step 1/1.</text>
</comment>
<organism evidence="8 9">
    <name type="scientific">Salinicola corii</name>
    <dbReference type="NCBI Taxonomy" id="2606937"/>
    <lineage>
        <taxon>Bacteria</taxon>
        <taxon>Pseudomonadati</taxon>
        <taxon>Pseudomonadota</taxon>
        <taxon>Gammaproteobacteria</taxon>
        <taxon>Oceanospirillales</taxon>
        <taxon>Halomonadaceae</taxon>
        <taxon>Salinicola</taxon>
    </lineage>
</organism>
<evidence type="ECO:0000313" key="8">
    <source>
        <dbReference type="EMBL" id="KAA0018149.1"/>
    </source>
</evidence>
<dbReference type="Pfam" id="PF00682">
    <property type="entry name" value="HMGL-like"/>
    <property type="match status" value="1"/>
</dbReference>
<dbReference type="NCBIfam" id="NF004283">
    <property type="entry name" value="PRK05692.1"/>
    <property type="match status" value="1"/>
</dbReference>
<dbReference type="EC" id="4.1.3.4" evidence="3"/>
<protein>
    <recommendedName>
        <fullName evidence="3">hydroxymethylglutaryl-CoA lyase</fullName>
        <ecNumber evidence="3">4.1.3.4</ecNumber>
    </recommendedName>
</protein>
<comment type="similarity">
    <text evidence="2">Belongs to the HMG-CoA lyase family.</text>
</comment>